<dbReference type="PANTHER" id="PTHR10272:SF0">
    <property type="entry name" value="PLATELET-ACTIVATING FACTOR ACETYLHYDROLASE"/>
    <property type="match status" value="1"/>
</dbReference>
<keyword evidence="7" id="KW-1185">Reference proteome</keyword>
<dbReference type="InterPro" id="IPR002925">
    <property type="entry name" value="Dienelactn_hydro"/>
</dbReference>
<evidence type="ECO:0000256" key="3">
    <source>
        <dbReference type="ARBA" id="ARBA00023098"/>
    </source>
</evidence>
<organism evidence="6 7">
    <name type="scientific">Duganella aquatilis</name>
    <dbReference type="NCBI Taxonomy" id="2666082"/>
    <lineage>
        <taxon>Bacteria</taxon>
        <taxon>Pseudomonadati</taxon>
        <taxon>Pseudomonadota</taxon>
        <taxon>Betaproteobacteria</taxon>
        <taxon>Burkholderiales</taxon>
        <taxon>Oxalobacteraceae</taxon>
        <taxon>Telluria group</taxon>
        <taxon>Duganella</taxon>
    </lineage>
</organism>
<feature type="signal peptide" evidence="4">
    <location>
        <begin position="1"/>
        <end position="19"/>
    </location>
</feature>
<reference evidence="6 7" key="1">
    <citation type="submission" date="2019-11" db="EMBL/GenBank/DDBJ databases">
        <title>Novel species isolated from a subtropical stream in China.</title>
        <authorList>
            <person name="Lu H."/>
        </authorList>
    </citation>
    <scope>NUCLEOTIDE SEQUENCE [LARGE SCALE GENOMIC DNA]</scope>
    <source>
        <strain evidence="6 7">FT26W</strain>
    </source>
</reference>
<evidence type="ECO:0000313" key="7">
    <source>
        <dbReference type="Proteomes" id="UP000439986"/>
    </source>
</evidence>
<keyword evidence="3" id="KW-0443">Lipid metabolism</keyword>
<dbReference type="RefSeq" id="WP_154358749.1">
    <property type="nucleotide sequence ID" value="NZ_WKJL01000011.1"/>
</dbReference>
<name>A0A844D9X2_9BURK</name>
<keyword evidence="1" id="KW-0378">Hydrolase</keyword>
<dbReference type="InterPro" id="IPR029058">
    <property type="entry name" value="AB_hydrolase_fold"/>
</dbReference>
<dbReference type="Proteomes" id="UP000439986">
    <property type="component" value="Unassembled WGS sequence"/>
</dbReference>
<keyword evidence="2" id="KW-0442">Lipid degradation</keyword>
<comment type="caution">
    <text evidence="6">The sequence shown here is derived from an EMBL/GenBank/DDBJ whole genome shotgun (WGS) entry which is preliminary data.</text>
</comment>
<evidence type="ECO:0000256" key="2">
    <source>
        <dbReference type="ARBA" id="ARBA00022963"/>
    </source>
</evidence>
<feature type="chain" id="PRO_5032373382" evidence="4">
    <location>
        <begin position="20"/>
        <end position="518"/>
    </location>
</feature>
<keyword evidence="4" id="KW-0732">Signal</keyword>
<gene>
    <name evidence="6" type="ORF">GJ698_15980</name>
</gene>
<dbReference type="InterPro" id="IPR011990">
    <property type="entry name" value="TPR-like_helical_dom_sf"/>
</dbReference>
<protein>
    <submittedName>
        <fullName evidence="6">Tetratricopeptide repeat protein</fullName>
    </submittedName>
</protein>
<dbReference type="GO" id="GO:0003847">
    <property type="term" value="F:1-alkyl-2-acetylglycerophosphocholine esterase activity"/>
    <property type="evidence" value="ECO:0007669"/>
    <property type="project" value="TreeGrafter"/>
</dbReference>
<evidence type="ECO:0000256" key="1">
    <source>
        <dbReference type="ARBA" id="ARBA00022801"/>
    </source>
</evidence>
<evidence type="ECO:0000259" key="5">
    <source>
        <dbReference type="Pfam" id="PF01738"/>
    </source>
</evidence>
<dbReference type="PANTHER" id="PTHR10272">
    <property type="entry name" value="PLATELET-ACTIVATING FACTOR ACETYLHYDROLASE"/>
    <property type="match status" value="1"/>
</dbReference>
<sequence>MRKRLLVLLFGVAVQTSSAAGPTFPGGPGQYAVGQRVVQLYDRSRAYPNRIDLVTGMPAQGERARPLQALLWYPAEKQGAAIHYEDYLRSAATEEQFKRTDAEVGKAVATYLQDNYPNLDAQQSKAALAQTMLARRDAPPLAGKFPIVIYAPGSSATAYDNADLCEYLASQGYLVIASASTGMHTRSMNIDLDSAESEARDISFLLGYAATLPQADDSHVAAMGYSFGGLANVLAAARDDRITALVSLDGSVRYFPAIVQQAAYATPERLALPMLYLGGKPYTAELMNRIKQVPTYSLMNQMKFSELYNVTMYTMEHAAFQSESLRLGPEPRFGEYSRDEATLAHGWMGRYVLAFLNAYLRNDAAALAFMNNKPTANSVPAHLLAVDVHHAEGEPPTLTTMASQFARHGHKDLTGIYRDMHQRDASFKPDERGLIAWGEKFLDVNRYPEAIEIYRLTTSLYPDSGRAMFYLAMTYERHHDNTLAIEAYQRVLGFWPDMAEAKQSIAKLKTAEKDGQIK</sequence>
<dbReference type="Gene3D" id="3.40.50.1820">
    <property type="entry name" value="alpha/beta hydrolase"/>
    <property type="match status" value="1"/>
</dbReference>
<feature type="domain" description="Dienelactone hydrolase" evidence="5">
    <location>
        <begin position="144"/>
        <end position="257"/>
    </location>
</feature>
<dbReference type="EMBL" id="WKJL01000011">
    <property type="protein sequence ID" value="MRW85582.1"/>
    <property type="molecule type" value="Genomic_DNA"/>
</dbReference>
<evidence type="ECO:0000313" key="6">
    <source>
        <dbReference type="EMBL" id="MRW85582.1"/>
    </source>
</evidence>
<dbReference type="Gene3D" id="1.25.40.10">
    <property type="entry name" value="Tetratricopeptide repeat domain"/>
    <property type="match status" value="1"/>
</dbReference>
<dbReference type="SUPFAM" id="SSF53474">
    <property type="entry name" value="alpha/beta-Hydrolases"/>
    <property type="match status" value="1"/>
</dbReference>
<accession>A0A844D9X2</accession>
<dbReference type="SUPFAM" id="SSF48452">
    <property type="entry name" value="TPR-like"/>
    <property type="match status" value="1"/>
</dbReference>
<evidence type="ECO:0000256" key="4">
    <source>
        <dbReference type="SAM" id="SignalP"/>
    </source>
</evidence>
<proteinExistence type="predicted"/>
<dbReference type="AlphaFoldDB" id="A0A844D9X2"/>
<dbReference type="GO" id="GO:0016042">
    <property type="term" value="P:lipid catabolic process"/>
    <property type="evidence" value="ECO:0007669"/>
    <property type="project" value="UniProtKB-KW"/>
</dbReference>
<dbReference type="Pfam" id="PF01738">
    <property type="entry name" value="DLH"/>
    <property type="match status" value="1"/>
</dbReference>